<dbReference type="SUPFAM" id="SSF56281">
    <property type="entry name" value="Metallo-hydrolase/oxidoreductase"/>
    <property type="match status" value="1"/>
</dbReference>
<protein>
    <submittedName>
        <fullName evidence="1">MBL fold metallo-hydrolase</fullName>
    </submittedName>
</protein>
<dbReference type="EMBL" id="JAMPKK010000009">
    <property type="protein sequence ID" value="MEP0864038.1"/>
    <property type="molecule type" value="Genomic_DNA"/>
</dbReference>
<accession>A0ABV0JKS7</accession>
<proteinExistence type="predicted"/>
<keyword evidence="2" id="KW-1185">Reference proteome</keyword>
<dbReference type="RefSeq" id="WP_190418350.1">
    <property type="nucleotide sequence ID" value="NZ_JAMPKK010000009.1"/>
</dbReference>
<organism evidence="1 2">
    <name type="scientific">Funiculus sociatus GB2-A5</name>
    <dbReference type="NCBI Taxonomy" id="2933946"/>
    <lineage>
        <taxon>Bacteria</taxon>
        <taxon>Bacillati</taxon>
        <taxon>Cyanobacteriota</taxon>
        <taxon>Cyanophyceae</taxon>
        <taxon>Coleofasciculales</taxon>
        <taxon>Coleofasciculaceae</taxon>
        <taxon>Funiculus</taxon>
    </lineage>
</organism>
<reference evidence="1 2" key="1">
    <citation type="submission" date="2022-04" db="EMBL/GenBank/DDBJ databases">
        <title>Positive selection, recombination, and allopatry shape intraspecific diversity of widespread and dominant cyanobacteria.</title>
        <authorList>
            <person name="Wei J."/>
            <person name="Shu W."/>
            <person name="Hu C."/>
        </authorList>
    </citation>
    <scope>NUCLEOTIDE SEQUENCE [LARGE SCALE GENOMIC DNA]</scope>
    <source>
        <strain evidence="1 2">GB2-A5</strain>
    </source>
</reference>
<name>A0ABV0JKS7_9CYAN</name>
<evidence type="ECO:0000313" key="2">
    <source>
        <dbReference type="Proteomes" id="UP001442494"/>
    </source>
</evidence>
<dbReference type="InterPro" id="IPR036866">
    <property type="entry name" value="RibonucZ/Hydroxyglut_hydro"/>
</dbReference>
<dbReference type="CDD" id="cd07715">
    <property type="entry name" value="TaR3-like_MBL-fold"/>
    <property type="match status" value="1"/>
</dbReference>
<comment type="caution">
    <text evidence="1">The sequence shown here is derived from an EMBL/GenBank/DDBJ whole genome shotgun (WGS) entry which is preliminary data.</text>
</comment>
<evidence type="ECO:0000313" key="1">
    <source>
        <dbReference type="EMBL" id="MEP0864038.1"/>
    </source>
</evidence>
<sequence>MSSLEPAAANPQMSNQAHLSSNADTKFVVQFWGVRGKIAATGKQTIRYGGNTPCLEMRVGDKRLIFDGGTGLRILGNNLLRQMPVEAYIFFTQTEIARIQGVPFFVPAFIKGNCFHIYGAAACNGASIKQSLSDQMTPPNFPVPIQVMQSDLKFYDLTPGDTVTLGEIEIETCLTKDSLKTIGYRVTWDGHTAVYVTCAEHNLKASDKNLLHLVRQADLLIYDSASNSQETGDCGLHGKSVKSCADELEPWDNCFWQTCVETAHTAGVKQVVMSCYEPDYNDDFLDLMEQQIQSAFPNSLLAREGMILSVF</sequence>
<dbReference type="Gene3D" id="3.60.15.10">
    <property type="entry name" value="Ribonuclease Z/Hydroxyacylglutathione hydrolase-like"/>
    <property type="match status" value="1"/>
</dbReference>
<gene>
    <name evidence="1" type="ORF">NDI37_06120</name>
</gene>
<dbReference type="Proteomes" id="UP001442494">
    <property type="component" value="Unassembled WGS sequence"/>
</dbReference>